<proteinExistence type="predicted"/>
<dbReference type="EMBL" id="RXIC02000023">
    <property type="protein sequence ID" value="KAB1212639.1"/>
    <property type="molecule type" value="Genomic_DNA"/>
</dbReference>
<dbReference type="PANTHER" id="PTHR15907">
    <property type="entry name" value="DUF614 FAMILY PROTEIN-RELATED"/>
    <property type="match status" value="1"/>
</dbReference>
<dbReference type="InterPro" id="IPR006461">
    <property type="entry name" value="PLAC_motif_containing"/>
</dbReference>
<dbReference type="Pfam" id="PF04749">
    <property type="entry name" value="PLAC8"/>
    <property type="match status" value="1"/>
</dbReference>
<dbReference type="AlphaFoldDB" id="A0A6A1VIC3"/>
<comment type="caution">
    <text evidence="1">The sequence shown here is derived from an EMBL/GenBank/DDBJ whole genome shotgun (WGS) entry which is preliminary data.</text>
</comment>
<keyword evidence="2" id="KW-1185">Reference proteome</keyword>
<name>A0A6A1VIC3_9ROSI</name>
<gene>
    <name evidence="1" type="ORF">CJ030_MR5G009681</name>
</gene>
<organism evidence="1 2">
    <name type="scientific">Morella rubra</name>
    <name type="common">Chinese bayberry</name>
    <dbReference type="NCBI Taxonomy" id="262757"/>
    <lineage>
        <taxon>Eukaryota</taxon>
        <taxon>Viridiplantae</taxon>
        <taxon>Streptophyta</taxon>
        <taxon>Embryophyta</taxon>
        <taxon>Tracheophyta</taxon>
        <taxon>Spermatophyta</taxon>
        <taxon>Magnoliopsida</taxon>
        <taxon>eudicotyledons</taxon>
        <taxon>Gunneridae</taxon>
        <taxon>Pentapetalae</taxon>
        <taxon>rosids</taxon>
        <taxon>fabids</taxon>
        <taxon>Fagales</taxon>
        <taxon>Myricaceae</taxon>
        <taxon>Morella</taxon>
    </lineage>
</organism>
<reference evidence="1 2" key="1">
    <citation type="journal article" date="2019" name="Plant Biotechnol. J.">
        <title>The red bayberry genome and genetic basis of sex determination.</title>
        <authorList>
            <person name="Jia H.M."/>
            <person name="Jia H.J."/>
            <person name="Cai Q.L."/>
            <person name="Wang Y."/>
            <person name="Zhao H.B."/>
            <person name="Yang W.F."/>
            <person name="Wang G.Y."/>
            <person name="Li Y.H."/>
            <person name="Zhan D.L."/>
            <person name="Shen Y.T."/>
            <person name="Niu Q.F."/>
            <person name="Chang L."/>
            <person name="Qiu J."/>
            <person name="Zhao L."/>
            <person name="Xie H.B."/>
            <person name="Fu W.Y."/>
            <person name="Jin J."/>
            <person name="Li X.W."/>
            <person name="Jiao Y."/>
            <person name="Zhou C.C."/>
            <person name="Tu T."/>
            <person name="Chai C.Y."/>
            <person name="Gao J.L."/>
            <person name="Fan L.J."/>
            <person name="van de Weg E."/>
            <person name="Wang J.Y."/>
            <person name="Gao Z.S."/>
        </authorList>
    </citation>
    <scope>NUCLEOTIDE SEQUENCE [LARGE SCALE GENOMIC DNA]</scope>
    <source>
        <tissue evidence="1">Leaves</tissue>
    </source>
</reference>
<protein>
    <submittedName>
        <fullName evidence="1">Protein PLANT CADMIUM RESISTANCE 9</fullName>
    </submittedName>
</protein>
<feature type="non-terminal residue" evidence="1">
    <location>
        <position position="1"/>
    </location>
</feature>
<evidence type="ECO:0000313" key="1">
    <source>
        <dbReference type="EMBL" id="KAB1212639.1"/>
    </source>
</evidence>
<dbReference type="OrthoDB" id="1045822at2759"/>
<dbReference type="NCBIfam" id="TIGR01571">
    <property type="entry name" value="A_thal_Cys_rich"/>
    <property type="match status" value="1"/>
</dbReference>
<sequence>CLTFWCPCVTFGRIAEITDRGDTSCFLGGLIYLVISRVRCQCLYTRIFRSKLRGFYSLPEDPCGDCCVHCWCGPCALCQEYRELTARGMEPANGWMANADKMNAAAPTTPPSVAPTMNR</sequence>
<evidence type="ECO:0000313" key="2">
    <source>
        <dbReference type="Proteomes" id="UP000516437"/>
    </source>
</evidence>
<accession>A0A6A1VIC3</accession>
<dbReference type="Proteomes" id="UP000516437">
    <property type="component" value="Chromosome 5"/>
</dbReference>